<dbReference type="InterPro" id="IPR041280">
    <property type="entry name" value="Big_10"/>
</dbReference>
<dbReference type="Pfam" id="PF03734">
    <property type="entry name" value="YkuD"/>
    <property type="match status" value="1"/>
</dbReference>
<dbReference type="RefSeq" id="WP_203706058.1">
    <property type="nucleotide sequence ID" value="NZ_BAAALU010000008.1"/>
</dbReference>
<keyword evidence="11" id="KW-1185">Reference proteome</keyword>
<feature type="signal peptide" evidence="8">
    <location>
        <begin position="1"/>
        <end position="28"/>
    </location>
</feature>
<evidence type="ECO:0000256" key="8">
    <source>
        <dbReference type="SAM" id="SignalP"/>
    </source>
</evidence>
<feature type="active site" description="Nucleophile" evidence="7">
    <location>
        <position position="356"/>
    </location>
</feature>
<dbReference type="PROSITE" id="PS52029">
    <property type="entry name" value="LD_TPASE"/>
    <property type="match status" value="1"/>
</dbReference>
<evidence type="ECO:0000256" key="4">
    <source>
        <dbReference type="ARBA" id="ARBA00022984"/>
    </source>
</evidence>
<dbReference type="Gene3D" id="2.60.40.3710">
    <property type="match status" value="1"/>
</dbReference>
<evidence type="ECO:0000256" key="1">
    <source>
        <dbReference type="ARBA" id="ARBA00004752"/>
    </source>
</evidence>
<feature type="chain" id="PRO_5047164542" description="L,D-TPase catalytic domain-containing protein" evidence="8">
    <location>
        <begin position="29"/>
        <end position="431"/>
    </location>
</feature>
<sequence length="431" mass="45623">MLRFVTRQAATRKLLAATAVGALGLSLAACGGDDKAPAFVAAGGKQGAATPQPTAPPVPFEFSVTPADKKKDLPVSTEIGTNVKGGSITSVKLVDKAGKAVGGAMRDDNTSWVPGAPLKYDTDYTATVVATSTGGQAETKKISFSTRGKSGNDVGSGLYLFNGKTYGVAMPVVVEFTPGIAEKDRAAVEKRLFVKTDPPQPGVWSWVSTGTQAYYRAPDYWRPGTTITVRAALEGIPLSNGRVGDQDRKASAKIGDKFEMKVDNKTKKMQVLKNDKLVKTFPVSLGKPSTPSSSGTLIVMDKQEHTVFDTFAELGPEEGYRTDIDFAQRLTWGGEFIHSAPWSVADQGVRNVSHGCVNLAPDNASWLFGQTKVGDPITIKGTERKAEPGNGWTAWNQTWAQFVKGSALPVPANLRPATTSAAATPTPTATD</sequence>
<keyword evidence="5" id="KW-0012">Acyltransferase</keyword>
<comment type="caution">
    <text evidence="10">The sequence shown here is derived from an EMBL/GenBank/DDBJ whole genome shotgun (WGS) entry which is preliminary data.</text>
</comment>
<evidence type="ECO:0000256" key="3">
    <source>
        <dbReference type="ARBA" id="ARBA00022960"/>
    </source>
</evidence>
<evidence type="ECO:0000313" key="11">
    <source>
        <dbReference type="Proteomes" id="UP000624325"/>
    </source>
</evidence>
<dbReference type="EMBL" id="BONC01000043">
    <property type="protein sequence ID" value="GIF59221.1"/>
    <property type="molecule type" value="Genomic_DNA"/>
</dbReference>
<reference evidence="10 11" key="1">
    <citation type="submission" date="2021-01" db="EMBL/GenBank/DDBJ databases">
        <title>Whole genome shotgun sequence of Asanoa iriomotensis NBRC 100142.</title>
        <authorList>
            <person name="Komaki H."/>
            <person name="Tamura T."/>
        </authorList>
    </citation>
    <scope>NUCLEOTIDE SEQUENCE [LARGE SCALE GENOMIC DNA]</scope>
    <source>
        <strain evidence="10 11">NBRC 100142</strain>
    </source>
</reference>
<feature type="domain" description="L,D-TPase catalytic" evidence="9">
    <location>
        <begin position="258"/>
        <end position="380"/>
    </location>
</feature>
<dbReference type="Proteomes" id="UP000624325">
    <property type="component" value="Unassembled WGS sequence"/>
</dbReference>
<dbReference type="SUPFAM" id="SSF141523">
    <property type="entry name" value="L,D-transpeptidase catalytic domain-like"/>
    <property type="match status" value="1"/>
</dbReference>
<protein>
    <recommendedName>
        <fullName evidence="9">L,D-TPase catalytic domain-containing protein</fullName>
    </recommendedName>
</protein>
<keyword evidence="8" id="KW-0732">Signal</keyword>
<feature type="active site" description="Proton donor/acceptor" evidence="7">
    <location>
        <position position="338"/>
    </location>
</feature>
<dbReference type="PROSITE" id="PS51257">
    <property type="entry name" value="PROKAR_LIPOPROTEIN"/>
    <property type="match status" value="1"/>
</dbReference>
<accession>A0ABQ4C8W2</accession>
<evidence type="ECO:0000256" key="6">
    <source>
        <dbReference type="ARBA" id="ARBA00023316"/>
    </source>
</evidence>
<proteinExistence type="predicted"/>
<evidence type="ECO:0000259" key="9">
    <source>
        <dbReference type="PROSITE" id="PS52029"/>
    </source>
</evidence>
<keyword evidence="3 7" id="KW-0133">Cell shape</keyword>
<dbReference type="PANTHER" id="PTHR30582">
    <property type="entry name" value="L,D-TRANSPEPTIDASE"/>
    <property type="match status" value="1"/>
</dbReference>
<dbReference type="CDD" id="cd13432">
    <property type="entry name" value="LDT_IgD_like_2"/>
    <property type="match status" value="1"/>
</dbReference>
<evidence type="ECO:0000256" key="7">
    <source>
        <dbReference type="PROSITE-ProRule" id="PRU01373"/>
    </source>
</evidence>
<comment type="pathway">
    <text evidence="1 7">Cell wall biogenesis; peptidoglycan biosynthesis.</text>
</comment>
<dbReference type="Gene3D" id="2.60.40.3780">
    <property type="match status" value="1"/>
</dbReference>
<keyword evidence="2" id="KW-0808">Transferase</keyword>
<dbReference type="InterPro" id="IPR050979">
    <property type="entry name" value="LD-transpeptidase"/>
</dbReference>
<evidence type="ECO:0000256" key="2">
    <source>
        <dbReference type="ARBA" id="ARBA00022679"/>
    </source>
</evidence>
<dbReference type="Pfam" id="PF17964">
    <property type="entry name" value="Big_10"/>
    <property type="match status" value="1"/>
</dbReference>
<evidence type="ECO:0000256" key="5">
    <source>
        <dbReference type="ARBA" id="ARBA00023315"/>
    </source>
</evidence>
<name>A0ABQ4C8W2_9ACTN</name>
<dbReference type="PANTHER" id="PTHR30582:SF2">
    <property type="entry name" value="L,D-TRANSPEPTIDASE YCIB-RELATED"/>
    <property type="match status" value="1"/>
</dbReference>
<gene>
    <name evidence="10" type="ORF">Air01nite_53160</name>
</gene>
<dbReference type="InterPro" id="IPR005490">
    <property type="entry name" value="LD_TPept_cat_dom"/>
</dbReference>
<dbReference type="CDD" id="cd16913">
    <property type="entry name" value="YkuD_like"/>
    <property type="match status" value="1"/>
</dbReference>
<dbReference type="InterPro" id="IPR038063">
    <property type="entry name" value="Transpep_catalytic_dom"/>
</dbReference>
<dbReference type="Gene3D" id="2.40.440.10">
    <property type="entry name" value="L,D-transpeptidase catalytic domain-like"/>
    <property type="match status" value="1"/>
</dbReference>
<keyword evidence="4 7" id="KW-0573">Peptidoglycan synthesis</keyword>
<organism evidence="10 11">
    <name type="scientific">Asanoa iriomotensis</name>
    <dbReference type="NCBI Taxonomy" id="234613"/>
    <lineage>
        <taxon>Bacteria</taxon>
        <taxon>Bacillati</taxon>
        <taxon>Actinomycetota</taxon>
        <taxon>Actinomycetes</taxon>
        <taxon>Micromonosporales</taxon>
        <taxon>Micromonosporaceae</taxon>
        <taxon>Asanoa</taxon>
    </lineage>
</organism>
<keyword evidence="6 7" id="KW-0961">Cell wall biogenesis/degradation</keyword>
<evidence type="ECO:0000313" key="10">
    <source>
        <dbReference type="EMBL" id="GIF59221.1"/>
    </source>
</evidence>